<keyword evidence="11" id="KW-0539">Nucleus</keyword>
<dbReference type="InterPro" id="IPR044506">
    <property type="entry name" value="CDC14_C"/>
</dbReference>
<keyword evidence="9" id="KW-0904">Protein phosphatase</keyword>
<keyword evidence="13" id="KW-0131">Cell cycle</keyword>
<dbReference type="FunFam" id="3.90.190.10:FF:000006">
    <property type="entry name" value="Dual specificity protein phosphatase CDC14B"/>
    <property type="match status" value="1"/>
</dbReference>
<dbReference type="SMART" id="SM00404">
    <property type="entry name" value="PTPc_motif"/>
    <property type="match status" value="1"/>
</dbReference>
<dbReference type="SMART" id="SM00195">
    <property type="entry name" value="DSPc"/>
    <property type="match status" value="1"/>
</dbReference>
<evidence type="ECO:0000256" key="15">
    <source>
        <dbReference type="ARBA" id="ARBA00047761"/>
    </source>
</evidence>
<evidence type="ECO:0000256" key="10">
    <source>
        <dbReference type="ARBA" id="ARBA00023212"/>
    </source>
</evidence>
<dbReference type="PROSITE" id="PS50054">
    <property type="entry name" value="TYR_PHOSPHATASE_DUAL"/>
    <property type="match status" value="1"/>
</dbReference>
<dbReference type="GO" id="GO:0005813">
    <property type="term" value="C:centrosome"/>
    <property type="evidence" value="ECO:0007669"/>
    <property type="project" value="UniProtKB-SubCell"/>
</dbReference>
<gene>
    <name evidence="20" type="ORF">NDU88_002620</name>
</gene>
<evidence type="ECO:0000256" key="8">
    <source>
        <dbReference type="ARBA" id="ARBA00022801"/>
    </source>
</evidence>
<dbReference type="GO" id="GO:0007605">
    <property type="term" value="P:sensory perception of sound"/>
    <property type="evidence" value="ECO:0007669"/>
    <property type="project" value="UniProtKB-ARBA"/>
</dbReference>
<feature type="domain" description="Tyrosine specific protein phosphatases" evidence="19">
    <location>
        <begin position="310"/>
        <end position="373"/>
    </location>
</feature>
<protein>
    <recommendedName>
        <fullName evidence="22">Dual specificity protein phosphatase CDC14B</fullName>
    </recommendedName>
</protein>
<evidence type="ECO:0000256" key="11">
    <source>
        <dbReference type="ARBA" id="ARBA00023242"/>
    </source>
</evidence>
<evidence type="ECO:0000256" key="7">
    <source>
        <dbReference type="ARBA" id="ARBA00022618"/>
    </source>
</evidence>
<comment type="catalytic activity">
    <reaction evidence="16">
        <text>O-phospho-L-threonyl-[protein] + H2O = L-threonyl-[protein] + phosphate</text>
        <dbReference type="Rhea" id="RHEA:47004"/>
        <dbReference type="Rhea" id="RHEA-COMP:11060"/>
        <dbReference type="Rhea" id="RHEA-COMP:11605"/>
        <dbReference type="ChEBI" id="CHEBI:15377"/>
        <dbReference type="ChEBI" id="CHEBI:30013"/>
        <dbReference type="ChEBI" id="CHEBI:43474"/>
        <dbReference type="ChEBI" id="CHEBI:61977"/>
        <dbReference type="EC" id="3.1.3.16"/>
    </reaction>
</comment>
<dbReference type="InterPro" id="IPR050561">
    <property type="entry name" value="PTP"/>
</dbReference>
<evidence type="ECO:0000256" key="16">
    <source>
        <dbReference type="ARBA" id="ARBA00048336"/>
    </source>
</evidence>
<dbReference type="GO" id="GO:0051301">
    <property type="term" value="P:cell division"/>
    <property type="evidence" value="ECO:0007669"/>
    <property type="project" value="UniProtKB-KW"/>
</dbReference>
<evidence type="ECO:0000256" key="2">
    <source>
        <dbReference type="ARBA" id="ARBA00004300"/>
    </source>
</evidence>
<dbReference type="GO" id="GO:0005634">
    <property type="term" value="C:nucleus"/>
    <property type="evidence" value="ECO:0007669"/>
    <property type="project" value="UniProtKB-SubCell"/>
</dbReference>
<evidence type="ECO:0000256" key="3">
    <source>
        <dbReference type="ARBA" id="ARBA00004647"/>
    </source>
</evidence>
<comment type="subcellular location">
    <subcellularLocation>
        <location evidence="14">Cell projection</location>
        <location evidence="14">Kinocilium</location>
    </subcellularLocation>
    <subcellularLocation>
        <location evidence="2">Cytoplasm</location>
        <location evidence="2">Cytoskeleton</location>
        <location evidence="2">Microtubule organizing center</location>
        <location evidence="2">Centrosome</location>
    </subcellularLocation>
    <subcellularLocation>
        <location evidence="3">Cytoplasm</location>
        <location evidence="3">Cytoskeleton</location>
        <location evidence="3">Spindle pole</location>
    </subcellularLocation>
    <subcellularLocation>
        <location evidence="1">Nucleus</location>
    </subcellularLocation>
</comment>
<dbReference type="InterPro" id="IPR000340">
    <property type="entry name" value="Dual-sp_phosphatase_cat-dom"/>
</dbReference>
<feature type="region of interest" description="Disordered" evidence="17">
    <location>
        <begin position="513"/>
        <end position="538"/>
    </location>
</feature>
<evidence type="ECO:0000259" key="19">
    <source>
        <dbReference type="PROSITE" id="PS50056"/>
    </source>
</evidence>
<dbReference type="Proteomes" id="UP001066276">
    <property type="component" value="Chromosome 1_2"/>
</dbReference>
<evidence type="ECO:0000256" key="6">
    <source>
        <dbReference type="ARBA" id="ARBA00022553"/>
    </source>
</evidence>
<evidence type="ECO:0000256" key="1">
    <source>
        <dbReference type="ARBA" id="ARBA00004123"/>
    </source>
</evidence>
<dbReference type="Gene3D" id="3.90.190.10">
    <property type="entry name" value="Protein tyrosine phosphatase superfamily"/>
    <property type="match status" value="2"/>
</dbReference>
<name>A0AAV7VZU1_PLEWA</name>
<dbReference type="GO" id="GO:0004722">
    <property type="term" value="F:protein serine/threonine phosphatase activity"/>
    <property type="evidence" value="ECO:0007669"/>
    <property type="project" value="UniProtKB-EC"/>
</dbReference>
<evidence type="ECO:0000313" key="20">
    <source>
        <dbReference type="EMBL" id="KAJ1207228.1"/>
    </source>
</evidence>
<keyword evidence="10" id="KW-0206">Cytoskeleton</keyword>
<evidence type="ECO:0000256" key="4">
    <source>
        <dbReference type="ARBA" id="ARBA00007315"/>
    </source>
</evidence>
<dbReference type="InterPro" id="IPR000387">
    <property type="entry name" value="Tyr_Pase_dom"/>
</dbReference>
<dbReference type="Pfam" id="PF00782">
    <property type="entry name" value="DSPc"/>
    <property type="match status" value="1"/>
</dbReference>
<dbReference type="FunFam" id="3.90.190.10:FF:000032">
    <property type="entry name" value="dual specificity protein phosphatase CDC14A isoform X1"/>
    <property type="match status" value="1"/>
</dbReference>
<keyword evidence="21" id="KW-1185">Reference proteome</keyword>
<keyword evidence="12" id="KW-0966">Cell projection</keyword>
<dbReference type="AlphaFoldDB" id="A0AAV7VZU1"/>
<evidence type="ECO:0000256" key="12">
    <source>
        <dbReference type="ARBA" id="ARBA00023273"/>
    </source>
</evidence>
<evidence type="ECO:0000256" key="17">
    <source>
        <dbReference type="SAM" id="MobiDB-lite"/>
    </source>
</evidence>
<evidence type="ECO:0000313" key="21">
    <source>
        <dbReference type="Proteomes" id="UP001066276"/>
    </source>
</evidence>
<dbReference type="InterPro" id="IPR020422">
    <property type="entry name" value="TYR_PHOSPHATASE_DUAL_dom"/>
</dbReference>
<feature type="domain" description="Tyrosine-protein phosphatase" evidence="18">
    <location>
        <begin position="229"/>
        <end position="386"/>
    </location>
</feature>
<proteinExistence type="inferred from homology"/>
<dbReference type="PANTHER" id="PTHR23339">
    <property type="entry name" value="TYROSINE SPECIFIC PROTEIN PHOSPHATASE AND DUAL SPECIFICITY PROTEIN PHOSPHATASE"/>
    <property type="match status" value="1"/>
</dbReference>
<dbReference type="CDD" id="cd17657">
    <property type="entry name" value="CDC14_N"/>
    <property type="match status" value="1"/>
</dbReference>
<evidence type="ECO:0000259" key="18">
    <source>
        <dbReference type="PROSITE" id="PS50054"/>
    </source>
</evidence>
<dbReference type="SUPFAM" id="SSF52799">
    <property type="entry name" value="(Phosphotyrosine protein) phosphatases II"/>
    <property type="match status" value="2"/>
</dbReference>
<comment type="similarity">
    <text evidence="4">Belongs to the protein-tyrosine phosphatase family. Non-receptor class CDC14 subfamily.</text>
</comment>
<comment type="caution">
    <text evidence="20">The sequence shown here is derived from an EMBL/GenBank/DDBJ whole genome shotgun (WGS) entry which is preliminary data.</text>
</comment>
<keyword evidence="6" id="KW-0597">Phosphoprotein</keyword>
<keyword evidence="7" id="KW-0132">Cell division</keyword>
<sequence length="578" mass="65273">MAVRRGYWHHRMGGREAAGEGWRTQGGERYFTCLGRGAKSSRRTPAAALPCTMTDQELLHAAPITPDRLYFAIFSHKPKATTNTHYFCIDDELVYENFYADFGPLNLAMLYRYCRKLNKKLKSSFPLAKKKIVHYTGPDPKKQANAAFLIGSYTIIYLKKLPEDVYKLLLVVSPSYLPFRDAAFGNCSFHLTLLDCLHAIHKAVQYDFLNFSEFDVEEYEHYEKAENGDFNWIVPKKFLAFSGPHPKTKIENGYPLHAPEAYFPYFKKHNVTTIIRLNRKLYDAKRFTDANFEHHDLFFVDGSTPTDAIVKRFLNICENAGGAIAVHCKAGLGRTGTLIACYLMKHYRMTAGETIAWIRICRPGSVIGPQQNFLVAKQLSLWTLGDIYRKKLKDRSKGAVTMILSGVDDICINDRRIQANKEDDEQYSTEDEDINAITQGDKLRALKSKRQARTLVSAPLSVILQSSVQRSKPLSGNTVFAKRTTRSAVGDGSLRGQSLNAKLTRSLCNLHVLDSDPDPNQNRAKSGCKPLSPSSKQQNIANTYNLGSHNPQRMARNAGFPHSVRYLSRSHPSLRSED</sequence>
<dbReference type="InterPro" id="IPR016130">
    <property type="entry name" value="Tyr_Pase_AS"/>
</dbReference>
<evidence type="ECO:0008006" key="22">
    <source>
        <dbReference type="Google" id="ProtNLM"/>
    </source>
</evidence>
<dbReference type="GO" id="GO:0000922">
    <property type="term" value="C:spindle pole"/>
    <property type="evidence" value="ECO:0007669"/>
    <property type="project" value="UniProtKB-SubCell"/>
</dbReference>
<dbReference type="EMBL" id="JANPWB010000002">
    <property type="protein sequence ID" value="KAJ1207228.1"/>
    <property type="molecule type" value="Genomic_DNA"/>
</dbReference>
<evidence type="ECO:0000256" key="14">
    <source>
        <dbReference type="ARBA" id="ARBA00037822"/>
    </source>
</evidence>
<dbReference type="InterPro" id="IPR003595">
    <property type="entry name" value="Tyr_Pase_cat"/>
</dbReference>
<dbReference type="CDD" id="cd14499">
    <property type="entry name" value="CDC14_C"/>
    <property type="match status" value="1"/>
</dbReference>
<dbReference type="InterPro" id="IPR029260">
    <property type="entry name" value="DSPn"/>
</dbReference>
<reference evidence="20" key="1">
    <citation type="journal article" date="2022" name="bioRxiv">
        <title>Sequencing and chromosome-scale assembly of the giantPleurodeles waltlgenome.</title>
        <authorList>
            <person name="Brown T."/>
            <person name="Elewa A."/>
            <person name="Iarovenko S."/>
            <person name="Subramanian E."/>
            <person name="Araus A.J."/>
            <person name="Petzold A."/>
            <person name="Susuki M."/>
            <person name="Suzuki K.-i.T."/>
            <person name="Hayashi T."/>
            <person name="Toyoda A."/>
            <person name="Oliveira C."/>
            <person name="Osipova E."/>
            <person name="Leigh N.D."/>
            <person name="Simon A."/>
            <person name="Yun M.H."/>
        </authorList>
    </citation>
    <scope>NUCLEOTIDE SEQUENCE</scope>
    <source>
        <strain evidence="20">20211129_DDA</strain>
        <tissue evidence="20">Liver</tissue>
    </source>
</reference>
<evidence type="ECO:0000256" key="9">
    <source>
        <dbReference type="ARBA" id="ARBA00022912"/>
    </source>
</evidence>
<accession>A0AAV7VZU1</accession>
<dbReference type="Pfam" id="PF14671">
    <property type="entry name" value="DSPn"/>
    <property type="match status" value="1"/>
</dbReference>
<organism evidence="20 21">
    <name type="scientific">Pleurodeles waltl</name>
    <name type="common">Iberian ribbed newt</name>
    <dbReference type="NCBI Taxonomy" id="8319"/>
    <lineage>
        <taxon>Eukaryota</taxon>
        <taxon>Metazoa</taxon>
        <taxon>Chordata</taxon>
        <taxon>Craniata</taxon>
        <taxon>Vertebrata</taxon>
        <taxon>Euteleostomi</taxon>
        <taxon>Amphibia</taxon>
        <taxon>Batrachia</taxon>
        <taxon>Caudata</taxon>
        <taxon>Salamandroidea</taxon>
        <taxon>Salamandridae</taxon>
        <taxon>Pleurodelinae</taxon>
        <taxon>Pleurodeles</taxon>
    </lineage>
</organism>
<dbReference type="PROSITE" id="PS00383">
    <property type="entry name" value="TYR_PHOSPHATASE_1"/>
    <property type="match status" value="1"/>
</dbReference>
<dbReference type="InterPro" id="IPR029021">
    <property type="entry name" value="Prot-tyrosine_phosphatase-like"/>
</dbReference>
<dbReference type="PROSITE" id="PS50056">
    <property type="entry name" value="TYR_PHOSPHATASE_2"/>
    <property type="match status" value="1"/>
</dbReference>
<keyword evidence="5" id="KW-0963">Cytoplasm</keyword>
<dbReference type="GO" id="GO:0060091">
    <property type="term" value="C:kinocilium"/>
    <property type="evidence" value="ECO:0007669"/>
    <property type="project" value="UniProtKB-SubCell"/>
</dbReference>
<comment type="catalytic activity">
    <reaction evidence="15">
        <text>O-phospho-L-seryl-[protein] + H2O = L-seryl-[protein] + phosphate</text>
        <dbReference type="Rhea" id="RHEA:20629"/>
        <dbReference type="Rhea" id="RHEA-COMP:9863"/>
        <dbReference type="Rhea" id="RHEA-COMP:11604"/>
        <dbReference type="ChEBI" id="CHEBI:15377"/>
        <dbReference type="ChEBI" id="CHEBI:29999"/>
        <dbReference type="ChEBI" id="CHEBI:43474"/>
        <dbReference type="ChEBI" id="CHEBI:83421"/>
        <dbReference type="EC" id="3.1.3.16"/>
    </reaction>
</comment>
<evidence type="ECO:0000256" key="13">
    <source>
        <dbReference type="ARBA" id="ARBA00023306"/>
    </source>
</evidence>
<evidence type="ECO:0000256" key="5">
    <source>
        <dbReference type="ARBA" id="ARBA00022490"/>
    </source>
</evidence>
<keyword evidence="8" id="KW-0378">Hydrolase</keyword>